<dbReference type="EMBL" id="SJKB01000007">
    <property type="protein sequence ID" value="TCC59380.1"/>
    <property type="molecule type" value="Genomic_DNA"/>
</dbReference>
<dbReference type="OrthoDB" id="3817902at2"/>
<organism evidence="2 3">
    <name type="scientific">Kribbella pittospori</name>
    <dbReference type="NCBI Taxonomy" id="722689"/>
    <lineage>
        <taxon>Bacteria</taxon>
        <taxon>Bacillati</taxon>
        <taxon>Actinomycetota</taxon>
        <taxon>Actinomycetes</taxon>
        <taxon>Propionibacteriales</taxon>
        <taxon>Kribbellaceae</taxon>
        <taxon>Kribbella</taxon>
    </lineage>
</organism>
<accession>A0A4R0KHJ2</accession>
<keyword evidence="3" id="KW-1185">Reference proteome</keyword>
<dbReference type="RefSeq" id="WP_131359640.1">
    <property type="nucleotide sequence ID" value="NZ_SJKB01000007.1"/>
</dbReference>
<gene>
    <name evidence="2" type="ORF">E0H73_22255</name>
</gene>
<feature type="compositionally biased region" description="Low complexity" evidence="1">
    <location>
        <begin position="50"/>
        <end position="66"/>
    </location>
</feature>
<proteinExistence type="predicted"/>
<protein>
    <submittedName>
        <fullName evidence="2">Uncharacterized protein</fullName>
    </submittedName>
</protein>
<name>A0A4R0KHJ2_9ACTN</name>
<dbReference type="Proteomes" id="UP000291144">
    <property type="component" value="Unassembled WGS sequence"/>
</dbReference>
<dbReference type="AlphaFoldDB" id="A0A4R0KHJ2"/>
<comment type="caution">
    <text evidence="2">The sequence shown here is derived from an EMBL/GenBank/DDBJ whole genome shotgun (WGS) entry which is preliminary data.</text>
</comment>
<reference evidence="2 3" key="1">
    <citation type="submission" date="2019-02" db="EMBL/GenBank/DDBJ databases">
        <title>Kribbella capetownensis sp. nov. and Kribbella speibonae sp. nov., isolated from soil.</title>
        <authorList>
            <person name="Curtis S.M."/>
            <person name="Norton I."/>
            <person name="Everest G.J."/>
            <person name="Meyers P.R."/>
        </authorList>
    </citation>
    <scope>NUCLEOTIDE SEQUENCE [LARGE SCALE GENOMIC DNA]</scope>
    <source>
        <strain evidence="2 3">NRRL B-24813</strain>
    </source>
</reference>
<feature type="region of interest" description="Disordered" evidence="1">
    <location>
        <begin position="43"/>
        <end position="76"/>
    </location>
</feature>
<evidence type="ECO:0000313" key="3">
    <source>
        <dbReference type="Proteomes" id="UP000291144"/>
    </source>
</evidence>
<evidence type="ECO:0000256" key="1">
    <source>
        <dbReference type="SAM" id="MobiDB-lite"/>
    </source>
</evidence>
<sequence>MARRGTVGALLGSGLVVITALGGAGGYGVGLLIGEAQPAVASGSAAPLGTASPTPSVTPTSAVPTRTPKPDNRPALQADDISYKTRSFTAELVVKSHVSARVPYNWRITQPDPPNYARFTDPTSKRWIRIEAGFTISRPPAASMAARIKDLNVLDKNQLLRIVSQQVEDDQATLAYTYLPPESQTSEGVLRYVIVRWVADDSGLCAVEMSSTGLPQDKDALLDVLDHASKSVVRRDTP</sequence>
<evidence type="ECO:0000313" key="2">
    <source>
        <dbReference type="EMBL" id="TCC59380.1"/>
    </source>
</evidence>